<protein>
    <submittedName>
        <fullName evidence="2">Phage portal protein</fullName>
    </submittedName>
</protein>
<feature type="compositionally biased region" description="Basic and acidic residues" evidence="1">
    <location>
        <begin position="410"/>
        <end position="421"/>
    </location>
</feature>
<keyword evidence="3" id="KW-1185">Reference proteome</keyword>
<accession>A0A2T4HVX9</accession>
<proteinExistence type="predicted"/>
<dbReference type="AlphaFoldDB" id="A0A2T4HVX9"/>
<sequence>MKLFGWEIGRAETRSASIENPQVKADAEGIIRYFGGGDALDIGPVSVEQAMQVPAVFAAVNFLTRTLAALPLHAWRKVGDQPERIKGGIETLVHEAPNTEWTSFGLRQYFWNQVFTRGRGLLWIERGLNGQPVALRPINVTRTAVEMVGTGRVYSLDGRRYASSEVIDLPFALKDDQVGVVGPIARCAGAIRLALNMQVYGSKFFAGGGVPPLALTGPLPTGAEAQRRAMADVQRAIDTARETDKPVFPIPPGYDLKPVAVDPDKGQMTEARRFQLEEIARVFQLPPVFLQDLSKGTFSNTEQQDLFFVKHLIGQWAEALEQEMNLKLFGQMNGRRYVEHNLDGLQRGDFKSRIEGLARAINTAQLTPDEARELEGRPSKPHGDKLYLQGATVPLGSQPLKPATGEPNDDGDRNPDAEPQS</sequence>
<evidence type="ECO:0000313" key="2">
    <source>
        <dbReference type="EMBL" id="PTD19910.1"/>
    </source>
</evidence>
<feature type="region of interest" description="Disordered" evidence="1">
    <location>
        <begin position="369"/>
        <end position="421"/>
    </location>
</feature>
<name>A0A2T4HVX9_9SPHN</name>
<dbReference type="InterPro" id="IPR006427">
    <property type="entry name" value="Portal_HK97"/>
</dbReference>
<dbReference type="Gene3D" id="1.20.1270.210">
    <property type="match status" value="1"/>
</dbReference>
<gene>
    <name evidence="2" type="ORF">CV103_12025</name>
</gene>
<feature type="compositionally biased region" description="Basic and acidic residues" evidence="1">
    <location>
        <begin position="369"/>
        <end position="385"/>
    </location>
</feature>
<dbReference type="InterPro" id="IPR006944">
    <property type="entry name" value="Phage/GTA_portal"/>
</dbReference>
<dbReference type="NCBIfam" id="TIGR01537">
    <property type="entry name" value="portal_HK97"/>
    <property type="match status" value="1"/>
</dbReference>
<comment type="caution">
    <text evidence="2">The sequence shown here is derived from an EMBL/GenBank/DDBJ whole genome shotgun (WGS) entry which is preliminary data.</text>
</comment>
<organism evidence="2 3">
    <name type="scientific">Edaphosphingomonas fennica</name>
    <dbReference type="NCBI Taxonomy" id="114404"/>
    <lineage>
        <taxon>Bacteria</taxon>
        <taxon>Pseudomonadati</taxon>
        <taxon>Pseudomonadota</taxon>
        <taxon>Alphaproteobacteria</taxon>
        <taxon>Sphingomonadales</taxon>
        <taxon>Rhizorhabdaceae</taxon>
        <taxon>Edaphosphingomonas</taxon>
    </lineage>
</organism>
<evidence type="ECO:0000313" key="3">
    <source>
        <dbReference type="Proteomes" id="UP000241206"/>
    </source>
</evidence>
<dbReference type="Gene3D" id="3.40.140.120">
    <property type="match status" value="1"/>
</dbReference>
<dbReference type="Gene3D" id="3.30.1120.70">
    <property type="match status" value="1"/>
</dbReference>
<dbReference type="RefSeq" id="WP_107395065.1">
    <property type="nucleotide sequence ID" value="NZ_PHHF01000049.1"/>
</dbReference>
<dbReference type="EMBL" id="PHHF01000049">
    <property type="protein sequence ID" value="PTD19910.1"/>
    <property type="molecule type" value="Genomic_DNA"/>
</dbReference>
<dbReference type="Pfam" id="PF04860">
    <property type="entry name" value="Phage_portal"/>
    <property type="match status" value="1"/>
</dbReference>
<evidence type="ECO:0000256" key="1">
    <source>
        <dbReference type="SAM" id="MobiDB-lite"/>
    </source>
</evidence>
<dbReference type="Proteomes" id="UP000241206">
    <property type="component" value="Unassembled WGS sequence"/>
</dbReference>
<reference evidence="2 3" key="1">
    <citation type="submission" date="2017-11" db="EMBL/GenBank/DDBJ databases">
        <title>Sphingomonas oleivorans sp. nov., isolated from oil-contaminated soil.</title>
        <authorList>
            <person name="Wang L."/>
            <person name="Chen L."/>
        </authorList>
    </citation>
    <scope>NUCLEOTIDE SEQUENCE [LARGE SCALE GENOMIC DNA]</scope>
    <source>
        <strain evidence="2 3">K101</strain>
    </source>
</reference>